<dbReference type="PANTHER" id="PTHR47150:SF5">
    <property type="entry name" value="OS07G0546750 PROTEIN"/>
    <property type="match status" value="1"/>
</dbReference>
<proteinExistence type="predicted"/>
<reference evidence="1" key="1">
    <citation type="journal article" date="2022" name="Int. J. Mol. Sci.">
        <title>Draft Genome of Tanacetum Coccineum: Genomic Comparison of Closely Related Tanacetum-Family Plants.</title>
        <authorList>
            <person name="Yamashiro T."/>
            <person name="Shiraishi A."/>
            <person name="Nakayama K."/>
            <person name="Satake H."/>
        </authorList>
    </citation>
    <scope>NUCLEOTIDE SEQUENCE</scope>
</reference>
<evidence type="ECO:0000313" key="1">
    <source>
        <dbReference type="EMBL" id="GJT98937.1"/>
    </source>
</evidence>
<dbReference type="PANTHER" id="PTHR47150">
    <property type="entry name" value="OS12G0169200 PROTEIN"/>
    <property type="match status" value="1"/>
</dbReference>
<name>A0ABQ5IHM5_9ASTR</name>
<dbReference type="Pfam" id="PF04827">
    <property type="entry name" value="Plant_tran"/>
    <property type="match status" value="1"/>
</dbReference>
<dbReference type="EMBL" id="BQNB010020721">
    <property type="protein sequence ID" value="GJT98937.1"/>
    <property type="molecule type" value="Genomic_DNA"/>
</dbReference>
<reference evidence="1" key="2">
    <citation type="submission" date="2022-01" db="EMBL/GenBank/DDBJ databases">
        <authorList>
            <person name="Yamashiro T."/>
            <person name="Shiraishi A."/>
            <person name="Satake H."/>
            <person name="Nakayama K."/>
        </authorList>
    </citation>
    <scope>NUCLEOTIDE SEQUENCE</scope>
</reference>
<comment type="caution">
    <text evidence="1">The sequence shown here is derived from an EMBL/GenBank/DDBJ whole genome shotgun (WGS) entry which is preliminary data.</text>
</comment>
<protein>
    <submittedName>
        <fullName evidence="1">ALP1-like protein</fullName>
    </submittedName>
</protein>
<sequence>MMSDSNGGGLSDLDDISDLEMITQQVRAEQEQEEEAEQVRHRNYIYRERLDAEERLMADYFGPNPKYPLYYFRKRYRMSRKLFLEIVSCIENYIQTHHPLPPHFDFFRVRHDATGLPAWHGQFARGDKKYPTIMLEAIASYDL</sequence>
<gene>
    <name evidence="1" type="ORF">Tco_1094455</name>
</gene>
<dbReference type="Proteomes" id="UP001151760">
    <property type="component" value="Unassembled WGS sequence"/>
</dbReference>
<organism evidence="1 2">
    <name type="scientific">Tanacetum coccineum</name>
    <dbReference type="NCBI Taxonomy" id="301880"/>
    <lineage>
        <taxon>Eukaryota</taxon>
        <taxon>Viridiplantae</taxon>
        <taxon>Streptophyta</taxon>
        <taxon>Embryophyta</taxon>
        <taxon>Tracheophyta</taxon>
        <taxon>Spermatophyta</taxon>
        <taxon>Magnoliopsida</taxon>
        <taxon>eudicotyledons</taxon>
        <taxon>Gunneridae</taxon>
        <taxon>Pentapetalae</taxon>
        <taxon>asterids</taxon>
        <taxon>campanulids</taxon>
        <taxon>Asterales</taxon>
        <taxon>Asteraceae</taxon>
        <taxon>Asteroideae</taxon>
        <taxon>Anthemideae</taxon>
        <taxon>Anthemidinae</taxon>
        <taxon>Tanacetum</taxon>
    </lineage>
</organism>
<keyword evidence="2" id="KW-1185">Reference proteome</keyword>
<dbReference type="InterPro" id="IPR006912">
    <property type="entry name" value="Harbinger_derived_prot"/>
</dbReference>
<evidence type="ECO:0000313" key="2">
    <source>
        <dbReference type="Proteomes" id="UP001151760"/>
    </source>
</evidence>
<accession>A0ABQ5IHM5</accession>